<gene>
    <name evidence="2" type="ORF">GS441_26575</name>
    <name evidence="3" type="ORF">GS882_28025</name>
    <name evidence="4" type="ORF">GS882_28055</name>
    <name evidence="5" type="ORF">GS947_22165</name>
</gene>
<feature type="compositionally biased region" description="Low complexity" evidence="1">
    <location>
        <begin position="25"/>
        <end position="48"/>
    </location>
</feature>
<sequence length="141" mass="15008">MARPQRLKSSLAGASPVNPPEPAEPADAAPQQAPAPEAPTAATAPATPSDAGEDEPKKKMGRPKGTGRNVDTKTRSVTIQLDILEESLNAVDFLKTNPAAPRTFTQLLDLALFEMNKKLRDEYNGGEPFPQRAGKLKPGPK</sequence>
<evidence type="ECO:0000313" key="2">
    <source>
        <dbReference type="EMBL" id="MBM4568843.1"/>
    </source>
</evidence>
<evidence type="ECO:0000256" key="1">
    <source>
        <dbReference type="SAM" id="MobiDB-lite"/>
    </source>
</evidence>
<dbReference type="EMBL" id="WVBC01000044">
    <property type="protein sequence ID" value="NKT81879.1"/>
    <property type="molecule type" value="Genomic_DNA"/>
</dbReference>
<evidence type="ECO:0008006" key="7">
    <source>
        <dbReference type="Google" id="ProtNLM"/>
    </source>
</evidence>
<proteinExistence type="predicted"/>
<dbReference type="Proteomes" id="UP000608063">
    <property type="component" value="Unassembled WGS sequence"/>
</dbReference>
<feature type="region of interest" description="Disordered" evidence="1">
    <location>
        <begin position="1"/>
        <end position="74"/>
    </location>
</feature>
<dbReference type="Proteomes" id="UP000603463">
    <property type="component" value="Unassembled WGS sequence"/>
</dbReference>
<dbReference type="EMBL" id="WVBC01000043">
    <property type="protein sequence ID" value="NKT81874.1"/>
    <property type="molecule type" value="Genomic_DNA"/>
</dbReference>
<reference evidence="4" key="2">
    <citation type="journal article" date="2020" name="Environ. Microbiol.">
        <title>The novel and transferable erm(51) gene confers Macrolides, Lincosamides, and Streptogramins B (MLSB) resistance to clonal Rhodococcus equi in the environment.</title>
        <authorList>
            <person name="Huber L."/>
            <person name="Giguere S."/>
            <person name="Slovis N.M."/>
            <person name="Alvarez-Narvaez S."/>
            <person name="Hart K.A."/>
            <person name="Greiter M."/>
            <person name="Morris E.R.A."/>
            <person name="Cohen N.D."/>
        </authorList>
    </citation>
    <scope>NUCLEOTIDE SEQUENCE</scope>
    <source>
        <strain evidence="4">Lh_116_1</strain>
        <strain evidence="5">Lh_16_1</strain>
    </source>
</reference>
<evidence type="ECO:0000313" key="6">
    <source>
        <dbReference type="Proteomes" id="UP000603463"/>
    </source>
</evidence>
<dbReference type="Proteomes" id="UP000808906">
    <property type="component" value="Unassembled WGS sequence"/>
</dbReference>
<dbReference type="AlphaFoldDB" id="A0A9Q4ZZQ9"/>
<feature type="region of interest" description="Disordered" evidence="1">
    <location>
        <begin position="121"/>
        <end position="141"/>
    </location>
</feature>
<dbReference type="EMBL" id="WUXR01000025">
    <property type="protein sequence ID" value="MBM4568843.1"/>
    <property type="molecule type" value="Genomic_DNA"/>
</dbReference>
<dbReference type="RefSeq" id="WP_202979170.1">
    <property type="nucleotide sequence ID" value="NZ_CP095479.1"/>
</dbReference>
<dbReference type="Gene3D" id="6.10.180.30">
    <property type="match status" value="1"/>
</dbReference>
<dbReference type="EMBL" id="WVDC01000017">
    <property type="protein sequence ID" value="NKW44192.1"/>
    <property type="molecule type" value="Genomic_DNA"/>
</dbReference>
<protein>
    <recommendedName>
        <fullName evidence="7">Centromere-binding protein ParB C-terminal domain-containing protein</fullName>
    </recommendedName>
</protein>
<evidence type="ECO:0000313" key="4">
    <source>
        <dbReference type="EMBL" id="NKT81879.1"/>
    </source>
</evidence>
<name>A0A9Q4ZZQ9_RHOHA</name>
<reference evidence="2" key="1">
    <citation type="submission" date="2019-11" db="EMBL/GenBank/DDBJ databases">
        <title>Spread of Macrolides and rifampicin resistant Rhodococcus equi in clinical isolates in the USA.</title>
        <authorList>
            <person name="Alvarez-Narvaez S."/>
            <person name="Huber L."/>
            <person name="Cohen N.D."/>
            <person name="Slovis N."/>
            <person name="Greiter M."/>
            <person name="Giguere S."/>
            <person name="Hart K."/>
        </authorList>
    </citation>
    <scope>NUCLEOTIDE SEQUENCE</scope>
    <source>
        <strain evidence="2">Lh_17</strain>
    </source>
</reference>
<evidence type="ECO:0000313" key="5">
    <source>
        <dbReference type="EMBL" id="NKW44192.1"/>
    </source>
</evidence>
<accession>A0A9Q4ZZQ9</accession>
<organism evidence="4 6">
    <name type="scientific">Rhodococcus hoagii</name>
    <name type="common">Corynebacterium equii</name>
    <dbReference type="NCBI Taxonomy" id="43767"/>
    <lineage>
        <taxon>Bacteria</taxon>
        <taxon>Bacillati</taxon>
        <taxon>Actinomycetota</taxon>
        <taxon>Actinomycetes</taxon>
        <taxon>Mycobacteriales</taxon>
        <taxon>Nocardiaceae</taxon>
        <taxon>Prescottella</taxon>
    </lineage>
</organism>
<evidence type="ECO:0000313" key="3">
    <source>
        <dbReference type="EMBL" id="NKT81874.1"/>
    </source>
</evidence>
<comment type="caution">
    <text evidence="4">The sequence shown here is derived from an EMBL/GenBank/DDBJ whole genome shotgun (WGS) entry which is preliminary data.</text>
</comment>